<proteinExistence type="predicted"/>
<dbReference type="Proteomes" id="UP000183038">
    <property type="component" value="Unassembled WGS sequence"/>
</dbReference>
<keyword evidence="1" id="KW-0812">Transmembrane</keyword>
<dbReference type="OrthoDB" id="288613at2"/>
<dbReference type="InterPro" id="IPR025196">
    <property type="entry name" value="DUF4126"/>
</dbReference>
<accession>A0A1H4J2E1</accession>
<feature type="transmembrane region" description="Helical" evidence="1">
    <location>
        <begin position="159"/>
        <end position="180"/>
    </location>
</feature>
<organism evidence="3 4">
    <name type="scientific">Maribacter dokdonensis</name>
    <dbReference type="NCBI Taxonomy" id="320912"/>
    <lineage>
        <taxon>Bacteria</taxon>
        <taxon>Pseudomonadati</taxon>
        <taxon>Bacteroidota</taxon>
        <taxon>Flavobacteriia</taxon>
        <taxon>Flavobacteriales</taxon>
        <taxon>Flavobacteriaceae</taxon>
        <taxon>Maribacter</taxon>
    </lineage>
</organism>
<feature type="transmembrane region" description="Helical" evidence="1">
    <location>
        <begin position="76"/>
        <end position="98"/>
    </location>
</feature>
<evidence type="ECO:0000256" key="1">
    <source>
        <dbReference type="SAM" id="Phobius"/>
    </source>
</evidence>
<gene>
    <name evidence="3" type="ORF">SAMN05192540_0040</name>
</gene>
<protein>
    <recommendedName>
        <fullName evidence="2">DUF4126 domain-containing protein</fullName>
    </recommendedName>
</protein>
<dbReference type="AlphaFoldDB" id="A0A1H4J2E1"/>
<feature type="transmembrane region" description="Helical" evidence="1">
    <location>
        <begin position="45"/>
        <end position="69"/>
    </location>
</feature>
<keyword evidence="1" id="KW-0472">Membrane</keyword>
<dbReference type="Pfam" id="PF13548">
    <property type="entry name" value="DUF4126"/>
    <property type="match status" value="1"/>
</dbReference>
<evidence type="ECO:0000313" key="3">
    <source>
        <dbReference type="EMBL" id="SEB39798.1"/>
    </source>
</evidence>
<reference evidence="3 4" key="1">
    <citation type="submission" date="2016-10" db="EMBL/GenBank/DDBJ databases">
        <authorList>
            <person name="de Groot N.N."/>
        </authorList>
    </citation>
    <scope>NUCLEOTIDE SEQUENCE [LARGE SCALE GENOMIC DNA]</scope>
    <source>
        <strain evidence="3 4">MAR_2009_71</strain>
    </source>
</reference>
<feature type="domain" description="DUF4126" evidence="2">
    <location>
        <begin position="9"/>
        <end position="182"/>
    </location>
</feature>
<keyword evidence="1" id="KW-1133">Transmembrane helix</keyword>
<evidence type="ECO:0000313" key="4">
    <source>
        <dbReference type="Proteomes" id="UP000183038"/>
    </source>
</evidence>
<sequence length="189" mass="19639">MTTDTILSIFLGVGLAASVGFRVFLPLFALSLASYFGVWELNDNWQWIGSLVAVLTLGVATLLEIFAYFIPWFDNLLDSIAVPLAAIAGTAVMVSTVADLDPVITWSLAIIAGGGTATAIKGAGATGRLASTATTGGLANPVITTVETGTAAVVSVASIFAPILAAVLVIIILVIIFRIYRKLRPKTNT</sequence>
<feature type="transmembrane region" description="Helical" evidence="1">
    <location>
        <begin position="7"/>
        <end position="33"/>
    </location>
</feature>
<dbReference type="RefSeq" id="WP_074669660.1">
    <property type="nucleotide sequence ID" value="NZ_FNTB01000001.1"/>
</dbReference>
<dbReference type="EMBL" id="FNTB01000001">
    <property type="protein sequence ID" value="SEB39798.1"/>
    <property type="molecule type" value="Genomic_DNA"/>
</dbReference>
<name>A0A1H4J2E1_9FLAO</name>
<evidence type="ECO:0000259" key="2">
    <source>
        <dbReference type="Pfam" id="PF13548"/>
    </source>
</evidence>